<name>A0A0A9W2Z4_LYGHE</name>
<feature type="region of interest" description="Disordered" evidence="1">
    <location>
        <begin position="200"/>
        <end position="227"/>
    </location>
</feature>
<reference evidence="3" key="1">
    <citation type="journal article" date="2014" name="PLoS ONE">
        <title>Transcriptome-Based Identification of ABC Transporters in the Western Tarnished Plant Bug Lygus hesperus.</title>
        <authorList>
            <person name="Hull J.J."/>
            <person name="Chaney K."/>
            <person name="Geib S.M."/>
            <person name="Fabrick J.A."/>
            <person name="Brent C.S."/>
            <person name="Walsh D."/>
            <person name="Lavine L.C."/>
        </authorList>
    </citation>
    <scope>NUCLEOTIDE SEQUENCE</scope>
</reference>
<dbReference type="PROSITE" id="PS50172">
    <property type="entry name" value="BRCT"/>
    <property type="match status" value="1"/>
</dbReference>
<dbReference type="AlphaFoldDB" id="A0A0A9W2Z4"/>
<protein>
    <submittedName>
        <fullName evidence="3">Nucleobase-ascorbate transporter 6</fullName>
    </submittedName>
</protein>
<feature type="compositionally biased region" description="Polar residues" evidence="1">
    <location>
        <begin position="218"/>
        <end position="227"/>
    </location>
</feature>
<reference evidence="3" key="2">
    <citation type="submission" date="2014-07" db="EMBL/GenBank/DDBJ databases">
        <authorList>
            <person name="Hull J."/>
        </authorList>
    </citation>
    <scope>NUCLEOTIDE SEQUENCE</scope>
</reference>
<gene>
    <name evidence="3" type="primary">NAT6</name>
    <name evidence="3" type="ORF">CM83_34778</name>
</gene>
<accession>A0A0A9W2Z4</accession>
<dbReference type="SUPFAM" id="SSF52113">
    <property type="entry name" value="BRCT domain"/>
    <property type="match status" value="1"/>
</dbReference>
<dbReference type="EMBL" id="GBHO01042766">
    <property type="protein sequence ID" value="JAG00838.1"/>
    <property type="molecule type" value="Transcribed_RNA"/>
</dbReference>
<evidence type="ECO:0000313" key="3">
    <source>
        <dbReference type="EMBL" id="JAG00838.1"/>
    </source>
</evidence>
<feature type="non-terminal residue" evidence="3">
    <location>
        <position position="1"/>
    </location>
</feature>
<sequence length="227" mass="25262">VSLRLKSTYHRKASPIFVILKMDSFMTTPAYPLFTALDGSPLNFRLICNKSSKKTEYLSKIRTFGGVCVKSLSPRIILVGGSLPCEQGHFKCTIHLPFSKEPAFQISWVDDCLSERTLLDIKAYLLNPTPEFSRINFLDRMMDGTYETPPPSEKQPNRSSNDYVMIQYPLNGDPAADAIIEAACQRALTLDSIRLGAPIPLIEEPHGRPHSPRDSSDVLDNSQASSS</sequence>
<dbReference type="InterPro" id="IPR001357">
    <property type="entry name" value="BRCT_dom"/>
</dbReference>
<dbReference type="InterPro" id="IPR036420">
    <property type="entry name" value="BRCT_dom_sf"/>
</dbReference>
<organism evidence="3">
    <name type="scientific">Lygus hesperus</name>
    <name type="common">Western plant bug</name>
    <dbReference type="NCBI Taxonomy" id="30085"/>
    <lineage>
        <taxon>Eukaryota</taxon>
        <taxon>Metazoa</taxon>
        <taxon>Ecdysozoa</taxon>
        <taxon>Arthropoda</taxon>
        <taxon>Hexapoda</taxon>
        <taxon>Insecta</taxon>
        <taxon>Pterygota</taxon>
        <taxon>Neoptera</taxon>
        <taxon>Paraneoptera</taxon>
        <taxon>Hemiptera</taxon>
        <taxon>Heteroptera</taxon>
        <taxon>Panheteroptera</taxon>
        <taxon>Cimicomorpha</taxon>
        <taxon>Miridae</taxon>
        <taxon>Mirini</taxon>
        <taxon>Lygus</taxon>
    </lineage>
</organism>
<proteinExistence type="predicted"/>
<evidence type="ECO:0000259" key="2">
    <source>
        <dbReference type="PROSITE" id="PS50172"/>
    </source>
</evidence>
<feature type="non-terminal residue" evidence="3">
    <location>
        <position position="227"/>
    </location>
</feature>
<feature type="compositionally biased region" description="Basic and acidic residues" evidence="1">
    <location>
        <begin position="203"/>
        <end position="216"/>
    </location>
</feature>
<feature type="domain" description="BRCT" evidence="2">
    <location>
        <begin position="29"/>
        <end position="126"/>
    </location>
</feature>
<evidence type="ECO:0000256" key="1">
    <source>
        <dbReference type="SAM" id="MobiDB-lite"/>
    </source>
</evidence>